<proteinExistence type="inferred from homology"/>
<dbReference type="STRING" id="59919.PMM1299"/>
<dbReference type="InterPro" id="IPR001537">
    <property type="entry name" value="SpoU_MeTrfase"/>
</dbReference>
<accession>Q7TU63</accession>
<protein>
    <submittedName>
        <fullName evidence="6">tRNA/rRNA methyltransferase (SpoU)</fullName>
        <ecNumber evidence="6">2.1.1.-</ecNumber>
    </submittedName>
</protein>
<dbReference type="SUPFAM" id="SSF75217">
    <property type="entry name" value="alpha/beta knot"/>
    <property type="match status" value="1"/>
</dbReference>
<dbReference type="GO" id="GO:0032259">
    <property type="term" value="P:methylation"/>
    <property type="evidence" value="ECO:0007669"/>
    <property type="project" value="UniProtKB-KW"/>
</dbReference>
<reference evidence="6 7" key="1">
    <citation type="journal article" date="2003" name="Nature">
        <title>Genome divergence in two Prochlorococcus ecotypes reflects oceanic niche differentiation.</title>
        <authorList>
            <person name="Rocap G."/>
            <person name="Larimer F.W."/>
            <person name="Lamerdin J.E."/>
            <person name="Malfatti S."/>
            <person name="Chain P."/>
            <person name="Ahlgren N.A."/>
            <person name="Arellano A."/>
            <person name="Coleman M."/>
            <person name="Hauser L."/>
            <person name="Hess W.R."/>
            <person name="Johnson Z.I."/>
            <person name="Land M.L."/>
            <person name="Lindell D."/>
            <person name="Post A.F."/>
            <person name="Regala W."/>
            <person name="Shah M."/>
            <person name="Shaw S.L."/>
            <person name="Steglich C."/>
            <person name="Sullivan M.B."/>
            <person name="Ting C.S."/>
            <person name="Tolonen A."/>
            <person name="Webb E.A."/>
            <person name="Zinser E.R."/>
            <person name="Chisholm S.W."/>
        </authorList>
    </citation>
    <scope>NUCLEOTIDE SEQUENCE [LARGE SCALE GENOMIC DNA]</scope>
    <source>
        <strain evidence="7">CCMP1986 / NIES-2087 / MED4</strain>
    </source>
</reference>
<dbReference type="Gene3D" id="3.40.1280.10">
    <property type="match status" value="1"/>
</dbReference>
<keyword evidence="2 6" id="KW-0489">Methyltransferase</keyword>
<evidence type="ECO:0000256" key="2">
    <source>
        <dbReference type="ARBA" id="ARBA00022603"/>
    </source>
</evidence>
<dbReference type="InterPro" id="IPR051259">
    <property type="entry name" value="rRNA_Methyltransferase"/>
</dbReference>
<evidence type="ECO:0000313" key="6">
    <source>
        <dbReference type="EMBL" id="CAE19758.1"/>
    </source>
</evidence>
<dbReference type="AlphaFoldDB" id="Q7TU63"/>
<dbReference type="GO" id="GO:0008173">
    <property type="term" value="F:RNA methyltransferase activity"/>
    <property type="evidence" value="ECO:0007669"/>
    <property type="project" value="InterPro"/>
</dbReference>
<evidence type="ECO:0000256" key="1">
    <source>
        <dbReference type="ARBA" id="ARBA00007228"/>
    </source>
</evidence>
<dbReference type="EC" id="2.1.1.-" evidence="6"/>
<dbReference type="HOGENOM" id="CLU_021322_3_2_3"/>
<keyword evidence="3 6" id="KW-0808">Transferase</keyword>
<feature type="domain" description="RNA 2-O ribose methyltransferase substrate binding" evidence="5">
    <location>
        <begin position="2"/>
        <end position="63"/>
    </location>
</feature>
<dbReference type="InterPro" id="IPR029064">
    <property type="entry name" value="Ribosomal_eL30-like_sf"/>
</dbReference>
<dbReference type="GO" id="GO:0006396">
    <property type="term" value="P:RNA processing"/>
    <property type="evidence" value="ECO:0007669"/>
    <property type="project" value="InterPro"/>
</dbReference>
<sequence>MIEEMLKSGNHPSKILTTEKWLDKNEDLYQKIDQSLINVVSEEVLASAVSTKNPDGVAALVEISSIPNFDFNNIEDDFILVLDRIQDPGNMGNLFRTALAAGVSKILLAGGAHPLGQKVLRASSGSVFHLPFKRFDGGEEEIINSLLSSLDQFSKNGFQIISTSSHNKNLYKSQKPYWEIDWSKPTALILGNEGNGIHKRIQEAFNETITIPHSELVESLNVACVAVPLLLERKRVTYTSTSRIQK</sequence>
<dbReference type="Pfam" id="PF08032">
    <property type="entry name" value="SpoU_sub_bind"/>
    <property type="match status" value="1"/>
</dbReference>
<dbReference type="InterPro" id="IPR029026">
    <property type="entry name" value="tRNA_m1G_MTases_N"/>
</dbReference>
<dbReference type="SUPFAM" id="SSF55315">
    <property type="entry name" value="L30e-like"/>
    <property type="match status" value="1"/>
</dbReference>
<dbReference type="PANTHER" id="PTHR43191:SF2">
    <property type="entry name" value="RRNA METHYLTRANSFERASE 3, MITOCHONDRIAL"/>
    <property type="match status" value="1"/>
</dbReference>
<dbReference type="GO" id="GO:0005737">
    <property type="term" value="C:cytoplasm"/>
    <property type="evidence" value="ECO:0007669"/>
    <property type="project" value="UniProtKB-ARBA"/>
</dbReference>
<organism evidence="6 7">
    <name type="scientific">Prochlorococcus marinus subsp. pastoris (strain CCMP1986 / NIES-2087 / MED4)</name>
    <dbReference type="NCBI Taxonomy" id="59919"/>
    <lineage>
        <taxon>Bacteria</taxon>
        <taxon>Bacillati</taxon>
        <taxon>Cyanobacteriota</taxon>
        <taxon>Cyanophyceae</taxon>
        <taxon>Synechococcales</taxon>
        <taxon>Prochlorococcaceae</taxon>
        <taxon>Prochlorococcus</taxon>
    </lineage>
</organism>
<dbReference type="InterPro" id="IPR013123">
    <property type="entry name" value="SpoU_subst-bd"/>
</dbReference>
<dbReference type="CDD" id="cd18095">
    <property type="entry name" value="SpoU-like_rRNA-MTase"/>
    <property type="match status" value="1"/>
</dbReference>
<name>Q7TU63_PROMP</name>
<evidence type="ECO:0000313" key="7">
    <source>
        <dbReference type="Proteomes" id="UP000001026"/>
    </source>
</evidence>
<evidence type="ECO:0000259" key="5">
    <source>
        <dbReference type="Pfam" id="PF08032"/>
    </source>
</evidence>
<dbReference type="Pfam" id="PF00588">
    <property type="entry name" value="SpoU_methylase"/>
    <property type="match status" value="1"/>
</dbReference>
<dbReference type="Proteomes" id="UP000001026">
    <property type="component" value="Chromosome"/>
</dbReference>
<dbReference type="Gene3D" id="3.30.1330.30">
    <property type="match status" value="1"/>
</dbReference>
<evidence type="ECO:0000256" key="3">
    <source>
        <dbReference type="ARBA" id="ARBA00022679"/>
    </source>
</evidence>
<dbReference type="eggNOG" id="COG0566">
    <property type="taxonomic scope" value="Bacteria"/>
</dbReference>
<dbReference type="InterPro" id="IPR029028">
    <property type="entry name" value="Alpha/beta_knot_MTases"/>
</dbReference>
<dbReference type="KEGG" id="pmm:PMM1299"/>
<dbReference type="EMBL" id="BX548174">
    <property type="protein sequence ID" value="CAE19758.1"/>
    <property type="molecule type" value="Genomic_DNA"/>
</dbReference>
<comment type="similarity">
    <text evidence="1">Belongs to the class IV-like SAM-binding methyltransferase superfamily. RNA methyltransferase TrmH family.</text>
</comment>
<feature type="domain" description="tRNA/rRNA methyltransferase SpoU type" evidence="4">
    <location>
        <begin position="78"/>
        <end position="224"/>
    </location>
</feature>
<dbReference type="GO" id="GO:0003723">
    <property type="term" value="F:RNA binding"/>
    <property type="evidence" value="ECO:0007669"/>
    <property type="project" value="InterPro"/>
</dbReference>
<dbReference type="PANTHER" id="PTHR43191">
    <property type="entry name" value="RRNA METHYLTRANSFERASE 3"/>
    <property type="match status" value="1"/>
</dbReference>
<gene>
    <name evidence="6" type="primary">spoU</name>
    <name evidence="6" type="ordered locus">PMM1299</name>
</gene>
<evidence type="ECO:0000259" key="4">
    <source>
        <dbReference type="Pfam" id="PF00588"/>
    </source>
</evidence>